<sequence>DGFNGTITAVMDKSWSDHLKHHISTWWWLLCVISVMSVSGVAVLIWKKAAGLRRSTSINLMDM</sequence>
<evidence type="ECO:0000313" key="2">
    <source>
        <dbReference type="EMBL" id="GMR30177.1"/>
    </source>
</evidence>
<feature type="non-terminal residue" evidence="2">
    <location>
        <position position="1"/>
    </location>
</feature>
<dbReference type="Proteomes" id="UP001328107">
    <property type="component" value="Unassembled WGS sequence"/>
</dbReference>
<comment type="caution">
    <text evidence="2">The sequence shown here is derived from an EMBL/GenBank/DDBJ whole genome shotgun (WGS) entry which is preliminary data.</text>
</comment>
<keyword evidence="1" id="KW-0472">Membrane</keyword>
<evidence type="ECO:0000256" key="1">
    <source>
        <dbReference type="SAM" id="Phobius"/>
    </source>
</evidence>
<proteinExistence type="predicted"/>
<reference evidence="3" key="1">
    <citation type="submission" date="2022-10" db="EMBL/GenBank/DDBJ databases">
        <title>Genome assembly of Pristionchus species.</title>
        <authorList>
            <person name="Yoshida K."/>
            <person name="Sommer R.J."/>
        </authorList>
    </citation>
    <scope>NUCLEOTIDE SEQUENCE [LARGE SCALE GENOMIC DNA]</scope>
    <source>
        <strain evidence="3">RS5460</strain>
    </source>
</reference>
<dbReference type="AlphaFoldDB" id="A0AAN4Z2I5"/>
<gene>
    <name evidence="2" type="ORF">PMAYCL1PPCAC_00372</name>
</gene>
<organism evidence="2 3">
    <name type="scientific">Pristionchus mayeri</name>
    <dbReference type="NCBI Taxonomy" id="1317129"/>
    <lineage>
        <taxon>Eukaryota</taxon>
        <taxon>Metazoa</taxon>
        <taxon>Ecdysozoa</taxon>
        <taxon>Nematoda</taxon>
        <taxon>Chromadorea</taxon>
        <taxon>Rhabditida</taxon>
        <taxon>Rhabditina</taxon>
        <taxon>Diplogasteromorpha</taxon>
        <taxon>Diplogasteroidea</taxon>
        <taxon>Neodiplogasteridae</taxon>
        <taxon>Pristionchus</taxon>
    </lineage>
</organism>
<keyword evidence="3" id="KW-1185">Reference proteome</keyword>
<name>A0AAN4Z2I5_9BILA</name>
<keyword evidence="1" id="KW-0812">Transmembrane</keyword>
<keyword evidence="1" id="KW-1133">Transmembrane helix</keyword>
<accession>A0AAN4Z2I5</accession>
<protein>
    <submittedName>
        <fullName evidence="2">Uncharacterized protein</fullName>
    </submittedName>
</protein>
<evidence type="ECO:0000313" key="3">
    <source>
        <dbReference type="Proteomes" id="UP001328107"/>
    </source>
</evidence>
<feature type="transmembrane region" description="Helical" evidence="1">
    <location>
        <begin position="26"/>
        <end position="46"/>
    </location>
</feature>
<dbReference type="EMBL" id="BTRK01000001">
    <property type="protein sequence ID" value="GMR30177.1"/>
    <property type="molecule type" value="Genomic_DNA"/>
</dbReference>